<gene>
    <name evidence="1" type="ORF">CHCC16736_0296</name>
</gene>
<protein>
    <submittedName>
        <fullName evidence="1">Uncharacterized protein</fullName>
    </submittedName>
</protein>
<evidence type="ECO:0000313" key="1">
    <source>
        <dbReference type="EMBL" id="TWL28201.1"/>
    </source>
</evidence>
<proteinExistence type="predicted"/>
<name>A0A8B5YCX0_BACLI</name>
<accession>A0A8B5YCX0</accession>
<reference evidence="1 2" key="1">
    <citation type="submission" date="2019-06" db="EMBL/GenBank/DDBJ databases">
        <title>Genome sequence analysis of &gt;100 Bacillus licheniformis strains suggests intrinsic resistance to this species.</title>
        <authorList>
            <person name="Wels M."/>
            <person name="Siezen R.J."/>
            <person name="Johansen E."/>
            <person name="Stuer-Lauridsen B."/>
            <person name="Bjerre K."/>
            <person name="Nielsen B.K.K."/>
        </authorList>
    </citation>
    <scope>NUCLEOTIDE SEQUENCE [LARGE SCALE GENOMIC DNA]</scope>
    <source>
        <strain evidence="1 2">BAC-16736</strain>
    </source>
</reference>
<evidence type="ECO:0000313" key="2">
    <source>
        <dbReference type="Proteomes" id="UP000435910"/>
    </source>
</evidence>
<comment type="caution">
    <text evidence="1">The sequence shown here is derived from an EMBL/GenBank/DDBJ whole genome shotgun (WGS) entry which is preliminary data.</text>
</comment>
<sequence length="45" mass="5211">MELDKRQIDFGVQNGKGCFLSFHHAPYLKLMIINVTSTCFLFFSL</sequence>
<dbReference type="Proteomes" id="UP000435910">
    <property type="component" value="Unassembled WGS sequence"/>
</dbReference>
<dbReference type="AlphaFoldDB" id="A0A8B5YCX0"/>
<organism evidence="1 2">
    <name type="scientific">Bacillus licheniformis</name>
    <dbReference type="NCBI Taxonomy" id="1402"/>
    <lineage>
        <taxon>Bacteria</taxon>
        <taxon>Bacillati</taxon>
        <taxon>Bacillota</taxon>
        <taxon>Bacilli</taxon>
        <taxon>Bacillales</taxon>
        <taxon>Bacillaceae</taxon>
        <taxon>Bacillus</taxon>
    </lineage>
</organism>
<dbReference type="EMBL" id="NILC01000022">
    <property type="protein sequence ID" value="TWL28201.1"/>
    <property type="molecule type" value="Genomic_DNA"/>
</dbReference>